<sequence length="152" mass="16579">YPKNGDKIEMSTGGIVDKKLSSLNEDEKTPLHSGSDSLDYSAGKGPLTLDSKTKMPIITDERNGTIYLDSRKGRPSILDIIDLDEEEPVKTYGERKYPKNGDKIEMSTGGIVDKKLSSLNEDEKTPLHSGSDSLDYSAGKGPLTLDSKTKMP</sequence>
<organism evidence="2">
    <name type="scientific">Homalodisca liturata</name>
    <dbReference type="NCBI Taxonomy" id="320908"/>
    <lineage>
        <taxon>Eukaryota</taxon>
        <taxon>Metazoa</taxon>
        <taxon>Ecdysozoa</taxon>
        <taxon>Arthropoda</taxon>
        <taxon>Hexapoda</taxon>
        <taxon>Insecta</taxon>
        <taxon>Pterygota</taxon>
        <taxon>Neoptera</taxon>
        <taxon>Paraneoptera</taxon>
        <taxon>Hemiptera</taxon>
        <taxon>Auchenorrhyncha</taxon>
        <taxon>Membracoidea</taxon>
        <taxon>Cicadellidae</taxon>
        <taxon>Cicadellinae</taxon>
        <taxon>Proconiini</taxon>
        <taxon>Homalodisca</taxon>
    </lineage>
</organism>
<evidence type="ECO:0000313" key="2">
    <source>
        <dbReference type="EMBL" id="JAS82887.1"/>
    </source>
</evidence>
<feature type="compositionally biased region" description="Basic and acidic residues" evidence="1">
    <location>
        <begin position="16"/>
        <end position="30"/>
    </location>
</feature>
<protein>
    <submittedName>
        <fullName evidence="2">Uncharacterized protein</fullName>
    </submittedName>
</protein>
<evidence type="ECO:0000256" key="1">
    <source>
        <dbReference type="SAM" id="MobiDB-lite"/>
    </source>
</evidence>
<feature type="compositionally biased region" description="Basic and acidic residues" evidence="1">
    <location>
        <begin position="114"/>
        <end position="126"/>
    </location>
</feature>
<reference evidence="2" key="1">
    <citation type="submission" date="2015-11" db="EMBL/GenBank/DDBJ databases">
        <title>De novo transcriptome assembly of four potential Pierce s Disease insect vectors from Arizona vineyards.</title>
        <authorList>
            <person name="Tassone E.E."/>
        </authorList>
    </citation>
    <scope>NUCLEOTIDE SEQUENCE</scope>
</reference>
<feature type="non-terminal residue" evidence="2">
    <location>
        <position position="152"/>
    </location>
</feature>
<feature type="non-terminal residue" evidence="2">
    <location>
        <position position="1"/>
    </location>
</feature>
<proteinExistence type="predicted"/>
<gene>
    <name evidence="2" type="ORF">g.5744</name>
</gene>
<accession>A0A1B6I7K8</accession>
<name>A0A1B6I7K8_9HEMI</name>
<feature type="region of interest" description="Disordered" evidence="1">
    <location>
        <begin position="114"/>
        <end position="152"/>
    </location>
</feature>
<dbReference type="AlphaFoldDB" id="A0A1B6I7K8"/>
<feature type="region of interest" description="Disordered" evidence="1">
    <location>
        <begin position="1"/>
        <end position="56"/>
    </location>
</feature>
<dbReference type="EMBL" id="GECU01024819">
    <property type="protein sequence ID" value="JAS82887.1"/>
    <property type="molecule type" value="Transcribed_RNA"/>
</dbReference>